<dbReference type="RefSeq" id="WP_247233297.1">
    <property type="nucleotide sequence ID" value="NZ_JALKHS010000010.1"/>
</dbReference>
<reference evidence="3 4" key="1">
    <citation type="submission" date="2022-04" db="EMBL/GenBank/DDBJ databases">
        <authorList>
            <person name="Huq M.A."/>
        </authorList>
    </citation>
    <scope>NUCLEOTIDE SEQUENCE [LARGE SCALE GENOMIC DNA]</scope>
    <source>
        <strain evidence="3 4">MAH-33</strain>
    </source>
</reference>
<evidence type="ECO:0000313" key="4">
    <source>
        <dbReference type="Proteomes" id="UP001203512"/>
    </source>
</evidence>
<evidence type="ECO:0000313" key="3">
    <source>
        <dbReference type="EMBL" id="MCK0532622.1"/>
    </source>
</evidence>
<keyword evidence="1" id="KW-0560">Oxidoreductase</keyword>
<protein>
    <submittedName>
        <fullName evidence="3">Gfo/Idh/MocA family oxidoreductase</fullName>
    </submittedName>
</protein>
<dbReference type="Gene3D" id="3.40.50.720">
    <property type="entry name" value="NAD(P)-binding Rossmann-like Domain"/>
    <property type="match status" value="1"/>
</dbReference>
<sequence>MNMVKPLGVGFAGAGPVTQAIHLPTLAHLPDLFTPACVMDVNGDLAAAVAVSAGARSVTSLDAMLADPAVDVVAVCSPQQFHADQVIAALRAGKKAVLCEKPLANSADEARAIAEVSAETGIPVILGAMHVFDPGWIAVKDMLGDLVPKARSIRSSIVLPLNDRFENWATEVTGRPDMAFSMPDEITPDMIRQMFHTLILGLAVHDLPLVRAFLPDWRDLEIWSARQLAPFGYLIAGQAGGRAVQLAGTMHGHGEAYWDLEVATDAELLRIRFTPSYVHGGSAVATITDASGAVRQIGPFDRNGYVEEWRALYAAAHGDHGAIPSLDTVAEDFDFVIDVANKASASAIGELSCPCH</sequence>
<organism evidence="3 4">
    <name type="scientific">Sphingobium agri</name>
    <dbReference type="NCBI Taxonomy" id="2933566"/>
    <lineage>
        <taxon>Bacteria</taxon>
        <taxon>Pseudomonadati</taxon>
        <taxon>Pseudomonadota</taxon>
        <taxon>Alphaproteobacteria</taxon>
        <taxon>Sphingomonadales</taxon>
        <taxon>Sphingomonadaceae</taxon>
        <taxon>Sphingobium</taxon>
    </lineage>
</organism>
<dbReference type="PANTHER" id="PTHR43818:SF11">
    <property type="entry name" value="BCDNA.GH03377"/>
    <property type="match status" value="1"/>
</dbReference>
<dbReference type="PANTHER" id="PTHR43818">
    <property type="entry name" value="BCDNA.GH03377"/>
    <property type="match status" value="1"/>
</dbReference>
<gene>
    <name evidence="3" type="ORF">MU848_13610</name>
</gene>
<dbReference type="EMBL" id="JALKHS010000010">
    <property type="protein sequence ID" value="MCK0532622.1"/>
    <property type="molecule type" value="Genomic_DNA"/>
</dbReference>
<name>A0ABT0DZS0_9SPHN</name>
<keyword evidence="4" id="KW-1185">Reference proteome</keyword>
<comment type="caution">
    <text evidence="3">The sequence shown here is derived from an EMBL/GenBank/DDBJ whole genome shotgun (WGS) entry which is preliminary data.</text>
</comment>
<dbReference type="Pfam" id="PF01408">
    <property type="entry name" value="GFO_IDH_MocA"/>
    <property type="match status" value="1"/>
</dbReference>
<dbReference type="Proteomes" id="UP001203512">
    <property type="component" value="Unassembled WGS sequence"/>
</dbReference>
<accession>A0ABT0DZS0</accession>
<dbReference type="InterPro" id="IPR036291">
    <property type="entry name" value="NAD(P)-bd_dom_sf"/>
</dbReference>
<evidence type="ECO:0000259" key="2">
    <source>
        <dbReference type="Pfam" id="PF01408"/>
    </source>
</evidence>
<proteinExistence type="predicted"/>
<dbReference type="InterPro" id="IPR000683">
    <property type="entry name" value="Gfo/Idh/MocA-like_OxRdtase_N"/>
</dbReference>
<dbReference type="SUPFAM" id="SSF51735">
    <property type="entry name" value="NAD(P)-binding Rossmann-fold domains"/>
    <property type="match status" value="1"/>
</dbReference>
<feature type="domain" description="Gfo/Idh/MocA-like oxidoreductase N-terminal" evidence="2">
    <location>
        <begin position="8"/>
        <end position="125"/>
    </location>
</feature>
<dbReference type="InterPro" id="IPR050463">
    <property type="entry name" value="Gfo/Idh/MocA_oxidrdct_glycsds"/>
</dbReference>
<evidence type="ECO:0000256" key="1">
    <source>
        <dbReference type="ARBA" id="ARBA00023002"/>
    </source>
</evidence>